<feature type="domain" description="Glycosyltransferase family 28 N-terminal" evidence="1">
    <location>
        <begin position="5"/>
        <end position="85"/>
    </location>
</feature>
<sequence length="420" mass="47383">MKVSILTLGTRGDVQPYVALARGLIKNGHEALICTGKTFKNFIEGNGVAFHEATADLMGILESEEGRRVFNGGKYNIFKMLKFSKEVINPAYKKSLEDFLEASKGSDLIIYHPKALGAVDIADYLNIPCISMPPVPIVYPITEFPNFTISPNKNFGAFLNRLTYKVISFAETSSIKDINEFREKFLNFPKRKSGSLMFKRGEKNIPIIYPISPFLFKEVSSWKDRVFLPGFFYLDIEETTLDENIERFLEAEEKPIVISFSSMPLNNPKVFKEKLLQALKETNNRAIVLTGTSGMTFEEDENVLAVDKAPHRLIFKEAKGIIHHGGVGTMAEALLSGVPQLIIPFSVDQPFWAHLLHSKGYAISPLREKNLQITDLAKALKEMESEKYISKAKEIKEIIEREKGVENAVKYIEDVIMCRS</sequence>
<dbReference type="PANTHER" id="PTHR48050:SF13">
    <property type="entry name" value="STEROL 3-BETA-GLUCOSYLTRANSFERASE UGT80A2"/>
    <property type="match status" value="1"/>
</dbReference>
<dbReference type="InterPro" id="IPR002213">
    <property type="entry name" value="UDP_glucos_trans"/>
</dbReference>
<dbReference type="Gene3D" id="3.40.50.2000">
    <property type="entry name" value="Glycogen Phosphorylase B"/>
    <property type="match status" value="2"/>
</dbReference>
<protein>
    <submittedName>
        <fullName evidence="3">Glycosyltransferase</fullName>
    </submittedName>
</protein>
<dbReference type="SUPFAM" id="SSF53756">
    <property type="entry name" value="UDP-Glycosyltransferase/glycogen phosphorylase"/>
    <property type="match status" value="1"/>
</dbReference>
<evidence type="ECO:0000259" key="1">
    <source>
        <dbReference type="Pfam" id="PF03033"/>
    </source>
</evidence>
<dbReference type="Pfam" id="PF06722">
    <property type="entry name" value="EryCIII-like_C"/>
    <property type="match status" value="1"/>
</dbReference>
<dbReference type="InterPro" id="IPR010610">
    <property type="entry name" value="EryCIII-like_C"/>
</dbReference>
<dbReference type="EMBL" id="BAAACF010000001">
    <property type="protein sequence ID" value="GAA0725049.1"/>
    <property type="molecule type" value="Genomic_DNA"/>
</dbReference>
<accession>A0ABN1J086</accession>
<dbReference type="Pfam" id="PF03033">
    <property type="entry name" value="Glyco_transf_28"/>
    <property type="match status" value="1"/>
</dbReference>
<keyword evidence="4" id="KW-1185">Reference proteome</keyword>
<proteinExistence type="predicted"/>
<dbReference type="Proteomes" id="UP001500339">
    <property type="component" value="Unassembled WGS sequence"/>
</dbReference>
<comment type="caution">
    <text evidence="3">The sequence shown here is derived from an EMBL/GenBank/DDBJ whole genome shotgun (WGS) entry which is preliminary data.</text>
</comment>
<evidence type="ECO:0000313" key="3">
    <source>
        <dbReference type="EMBL" id="GAA0725049.1"/>
    </source>
</evidence>
<dbReference type="PANTHER" id="PTHR48050">
    <property type="entry name" value="STEROL 3-BETA-GLUCOSYLTRANSFERASE"/>
    <property type="match status" value="1"/>
</dbReference>
<reference evidence="3 4" key="1">
    <citation type="journal article" date="2019" name="Int. J. Syst. Evol. Microbiol.">
        <title>The Global Catalogue of Microorganisms (GCM) 10K type strain sequencing project: providing services to taxonomists for standard genome sequencing and annotation.</title>
        <authorList>
            <consortium name="The Broad Institute Genomics Platform"/>
            <consortium name="The Broad Institute Genome Sequencing Center for Infectious Disease"/>
            <person name="Wu L."/>
            <person name="Ma J."/>
        </authorList>
    </citation>
    <scope>NUCLEOTIDE SEQUENCE [LARGE SCALE GENOMIC DNA]</scope>
    <source>
        <strain evidence="3 4">JCM 1405</strain>
    </source>
</reference>
<name>A0ABN1J086_9CLOT</name>
<dbReference type="InterPro" id="IPR050426">
    <property type="entry name" value="Glycosyltransferase_28"/>
</dbReference>
<evidence type="ECO:0000259" key="2">
    <source>
        <dbReference type="Pfam" id="PF06722"/>
    </source>
</evidence>
<organism evidence="3 4">
    <name type="scientific">Clostridium malenominatum</name>
    <dbReference type="NCBI Taxonomy" id="1539"/>
    <lineage>
        <taxon>Bacteria</taxon>
        <taxon>Bacillati</taxon>
        <taxon>Bacillota</taxon>
        <taxon>Clostridia</taxon>
        <taxon>Eubacteriales</taxon>
        <taxon>Clostridiaceae</taxon>
        <taxon>Clostridium</taxon>
    </lineage>
</organism>
<feature type="domain" description="Erythromycin biosynthesis protein CIII-like C-terminal" evidence="2">
    <location>
        <begin position="300"/>
        <end position="395"/>
    </location>
</feature>
<gene>
    <name evidence="3" type="ORF">GCM10008905_19770</name>
</gene>
<dbReference type="RefSeq" id="WP_343769246.1">
    <property type="nucleotide sequence ID" value="NZ_BAAACF010000001.1"/>
</dbReference>
<dbReference type="CDD" id="cd03784">
    <property type="entry name" value="GT1_Gtf-like"/>
    <property type="match status" value="1"/>
</dbReference>
<evidence type="ECO:0000313" key="4">
    <source>
        <dbReference type="Proteomes" id="UP001500339"/>
    </source>
</evidence>
<dbReference type="InterPro" id="IPR004276">
    <property type="entry name" value="GlycoTrans_28_N"/>
</dbReference>